<dbReference type="Pfam" id="PF01571">
    <property type="entry name" value="GCV_T"/>
    <property type="match status" value="1"/>
</dbReference>
<comment type="similarity">
    <text evidence="1 7">Belongs to the GcvT family.</text>
</comment>
<dbReference type="Pfam" id="PF08669">
    <property type="entry name" value="GCV_T_C"/>
    <property type="match status" value="1"/>
</dbReference>
<evidence type="ECO:0000256" key="6">
    <source>
        <dbReference type="ARBA" id="ARBA00047665"/>
    </source>
</evidence>
<evidence type="ECO:0000256" key="8">
    <source>
        <dbReference type="PIRSR" id="PIRSR006487-1"/>
    </source>
</evidence>
<evidence type="ECO:0000313" key="11">
    <source>
        <dbReference type="EMBL" id="PMP68575.1"/>
    </source>
</evidence>
<dbReference type="InterPro" id="IPR013977">
    <property type="entry name" value="GcvT_C"/>
</dbReference>
<dbReference type="Proteomes" id="UP000237040">
    <property type="component" value="Unassembled WGS sequence"/>
</dbReference>
<evidence type="ECO:0000256" key="5">
    <source>
        <dbReference type="ARBA" id="ARBA00031395"/>
    </source>
</evidence>
<protein>
    <recommendedName>
        <fullName evidence="2 7">Aminomethyltransferase</fullName>
        <ecNumber evidence="2 7">2.1.2.10</ecNumber>
    </recommendedName>
    <alternativeName>
        <fullName evidence="5 7">Glycine cleavage system T protein</fullName>
    </alternativeName>
</protein>
<dbReference type="InterPro" id="IPR029043">
    <property type="entry name" value="GcvT/YgfZ_C"/>
</dbReference>
<dbReference type="GO" id="GO:0005960">
    <property type="term" value="C:glycine cleavage complex"/>
    <property type="evidence" value="ECO:0007669"/>
    <property type="project" value="InterPro"/>
</dbReference>
<feature type="domain" description="GCVT N-terminal" evidence="9">
    <location>
        <begin position="9"/>
        <end position="267"/>
    </location>
</feature>
<dbReference type="InterPro" id="IPR006222">
    <property type="entry name" value="GCVT_N"/>
</dbReference>
<feature type="binding site" evidence="8">
    <location>
        <position position="200"/>
    </location>
    <ligand>
        <name>substrate</name>
    </ligand>
</feature>
<dbReference type="SUPFAM" id="SSF103025">
    <property type="entry name" value="Folate-binding domain"/>
    <property type="match status" value="1"/>
</dbReference>
<evidence type="ECO:0000259" key="10">
    <source>
        <dbReference type="Pfam" id="PF08669"/>
    </source>
</evidence>
<dbReference type="AlphaFoldDB" id="A0A2J6WFP2"/>
<dbReference type="InterPro" id="IPR006223">
    <property type="entry name" value="GcvT"/>
</dbReference>
<comment type="catalytic activity">
    <reaction evidence="6 7">
        <text>N(6)-[(R)-S(8)-aminomethyldihydrolipoyl]-L-lysyl-[protein] + (6S)-5,6,7,8-tetrahydrofolate = N(6)-[(R)-dihydrolipoyl]-L-lysyl-[protein] + (6R)-5,10-methylene-5,6,7,8-tetrahydrofolate + NH4(+)</text>
        <dbReference type="Rhea" id="RHEA:16945"/>
        <dbReference type="Rhea" id="RHEA-COMP:10475"/>
        <dbReference type="Rhea" id="RHEA-COMP:10492"/>
        <dbReference type="ChEBI" id="CHEBI:15636"/>
        <dbReference type="ChEBI" id="CHEBI:28938"/>
        <dbReference type="ChEBI" id="CHEBI:57453"/>
        <dbReference type="ChEBI" id="CHEBI:83100"/>
        <dbReference type="ChEBI" id="CHEBI:83143"/>
        <dbReference type="EC" id="2.1.2.10"/>
    </reaction>
</comment>
<reference evidence="11 12" key="1">
    <citation type="submission" date="2018-01" db="EMBL/GenBank/DDBJ databases">
        <title>Metagenomic assembled genomes from two thermal pools in the Uzon Caldera, Kamchatka, Russia.</title>
        <authorList>
            <person name="Wilkins L."/>
            <person name="Ettinger C."/>
        </authorList>
    </citation>
    <scope>NUCLEOTIDE SEQUENCE [LARGE SCALE GENOMIC DNA]</scope>
    <source>
        <strain evidence="11">ZAV-07</strain>
    </source>
</reference>
<comment type="function">
    <text evidence="7">The glycine cleavage system catalyzes the degradation of glycine.</text>
</comment>
<dbReference type="HAMAP" id="MF_00259">
    <property type="entry name" value="GcvT"/>
    <property type="match status" value="1"/>
</dbReference>
<evidence type="ECO:0000256" key="4">
    <source>
        <dbReference type="ARBA" id="ARBA00022679"/>
    </source>
</evidence>
<dbReference type="Gene3D" id="4.10.1250.10">
    <property type="entry name" value="Aminomethyltransferase fragment"/>
    <property type="match status" value="1"/>
</dbReference>
<comment type="subunit">
    <text evidence="7">The glycine cleavage system is composed of four proteins: P, T, L and H.</text>
</comment>
<comment type="caution">
    <text evidence="11">The sequence shown here is derived from an EMBL/GenBank/DDBJ whole genome shotgun (WGS) entry which is preliminary data.</text>
</comment>
<evidence type="ECO:0000256" key="3">
    <source>
        <dbReference type="ARBA" id="ARBA00022576"/>
    </source>
</evidence>
<dbReference type="InterPro" id="IPR028896">
    <property type="entry name" value="GcvT/YgfZ/DmdA"/>
</dbReference>
<dbReference type="PANTHER" id="PTHR43757">
    <property type="entry name" value="AMINOMETHYLTRANSFERASE"/>
    <property type="match status" value="1"/>
</dbReference>
<dbReference type="SUPFAM" id="SSF101790">
    <property type="entry name" value="Aminomethyltransferase beta-barrel domain"/>
    <property type="match status" value="1"/>
</dbReference>
<evidence type="ECO:0000259" key="9">
    <source>
        <dbReference type="Pfam" id="PF01571"/>
    </source>
</evidence>
<keyword evidence="4 7" id="KW-0808">Transferase</keyword>
<evidence type="ECO:0000313" key="12">
    <source>
        <dbReference type="Proteomes" id="UP000237040"/>
    </source>
</evidence>
<evidence type="ECO:0000256" key="1">
    <source>
        <dbReference type="ARBA" id="ARBA00008609"/>
    </source>
</evidence>
<name>A0A2J6WFP2_9BACT</name>
<organism evidence="11 12">
    <name type="scientific">Caldisericum exile</name>
    <dbReference type="NCBI Taxonomy" id="693075"/>
    <lineage>
        <taxon>Bacteria</taxon>
        <taxon>Pseudomonadati</taxon>
        <taxon>Caldisericota/Cryosericota group</taxon>
        <taxon>Caldisericota</taxon>
        <taxon>Caldisericia</taxon>
        <taxon>Caldisericales</taxon>
        <taxon>Caldisericaceae</taxon>
        <taxon>Caldisericum</taxon>
    </lineage>
</organism>
<proteinExistence type="inferred from homology"/>
<keyword evidence="3 7" id="KW-0032">Aminotransferase</keyword>
<dbReference type="EMBL" id="PNIL01000014">
    <property type="protein sequence ID" value="PMP68575.1"/>
    <property type="molecule type" value="Genomic_DNA"/>
</dbReference>
<dbReference type="PIRSF" id="PIRSF006487">
    <property type="entry name" value="GcvT"/>
    <property type="match status" value="1"/>
</dbReference>
<evidence type="ECO:0000256" key="2">
    <source>
        <dbReference type="ARBA" id="ARBA00012616"/>
    </source>
</evidence>
<dbReference type="GO" id="GO:0004047">
    <property type="term" value="F:aminomethyltransferase activity"/>
    <property type="evidence" value="ECO:0007669"/>
    <property type="project" value="UniProtKB-UniRule"/>
</dbReference>
<sequence length="373" mass="42304">MENLKRTPLYEEHLKLNAQMVPFAGFEMPLKYTSIKEEHLAVRNALGIFDVSHMGEIEIKGPDALKFTHYLVTNSVLDMKLGRVKYTPMCYEHGGEVDDLFVYNLDSNFVLLVVNASNYEKDLKFVLDHKGNFNVEIEGKTDDYGEVAIQGPKAEEFLKNYFEGETPLEKLGYFKATYGKLFNVNVLISRTGYTGEDGFEIYAKPIDIVHIWNEALEKGKPYGIKPAGLGARDTLRFEVCYWLYGNDIDETTNPFEAGQDFAVKMDKENFIGKSALENILKEGIKRKLTGFKVLSGGVPRHGMKIYSEDGNEIGHITSGNMSFVRNEILALGYVKLEYRDLGTRLIIKDGNRVFELEVIEMPFIEPKAGKKKV</sequence>
<dbReference type="InterPro" id="IPR022903">
    <property type="entry name" value="GcvT_bac"/>
</dbReference>
<dbReference type="InterPro" id="IPR027266">
    <property type="entry name" value="TrmE/GcvT-like"/>
</dbReference>
<accession>A0A2J6WFP2</accession>
<dbReference type="Gene3D" id="3.30.70.1400">
    <property type="entry name" value="Aminomethyltransferase beta-barrel domains"/>
    <property type="match status" value="1"/>
</dbReference>
<dbReference type="GO" id="GO:0019464">
    <property type="term" value="P:glycine decarboxylation via glycine cleavage system"/>
    <property type="evidence" value="ECO:0007669"/>
    <property type="project" value="UniProtKB-UniRule"/>
</dbReference>
<dbReference type="Gene3D" id="3.30.1360.120">
    <property type="entry name" value="Probable tRNA modification gtpase trme, domain 1"/>
    <property type="match status" value="1"/>
</dbReference>
<gene>
    <name evidence="7 11" type="primary">gcvT</name>
    <name evidence="11" type="ORF">C0189_00900</name>
</gene>
<dbReference type="EC" id="2.1.2.10" evidence="2 7"/>
<dbReference type="NCBIfam" id="TIGR00528">
    <property type="entry name" value="gcvT"/>
    <property type="match status" value="1"/>
</dbReference>
<dbReference type="PANTHER" id="PTHR43757:SF2">
    <property type="entry name" value="AMINOMETHYLTRANSFERASE, MITOCHONDRIAL"/>
    <property type="match status" value="1"/>
</dbReference>
<dbReference type="Gene3D" id="2.40.30.110">
    <property type="entry name" value="Aminomethyltransferase beta-barrel domains"/>
    <property type="match status" value="1"/>
</dbReference>
<dbReference type="GO" id="GO:0008483">
    <property type="term" value="F:transaminase activity"/>
    <property type="evidence" value="ECO:0007669"/>
    <property type="project" value="UniProtKB-KW"/>
</dbReference>
<dbReference type="FunFam" id="3.30.70.1400:FF:000001">
    <property type="entry name" value="Aminomethyltransferase"/>
    <property type="match status" value="1"/>
</dbReference>
<evidence type="ECO:0000256" key="7">
    <source>
        <dbReference type="HAMAP-Rule" id="MF_00259"/>
    </source>
</evidence>
<dbReference type="NCBIfam" id="NF001567">
    <property type="entry name" value="PRK00389.1"/>
    <property type="match status" value="1"/>
</dbReference>
<feature type="domain" description="Aminomethyltransferase C-terminal" evidence="10">
    <location>
        <begin position="286"/>
        <end position="364"/>
    </location>
</feature>